<name>A0A7J2TJP8_ARCFL</name>
<dbReference type="Pfam" id="PF18911">
    <property type="entry name" value="PKD_4"/>
    <property type="match status" value="1"/>
</dbReference>
<dbReference type="CDD" id="cd00146">
    <property type="entry name" value="PKD"/>
    <property type="match status" value="1"/>
</dbReference>
<dbReference type="Gene3D" id="2.60.40.10">
    <property type="entry name" value="Immunoglobulins"/>
    <property type="match status" value="1"/>
</dbReference>
<dbReference type="InterPro" id="IPR022409">
    <property type="entry name" value="PKD/Chitinase_dom"/>
</dbReference>
<reference evidence="4" key="1">
    <citation type="journal article" date="2020" name="mSystems">
        <title>Genome- and Community-Level Interaction Insights into Carbon Utilization and Element Cycling Functions of Hydrothermarchaeota in Hydrothermal Sediment.</title>
        <authorList>
            <person name="Zhou Z."/>
            <person name="Liu Y."/>
            <person name="Xu W."/>
            <person name="Pan J."/>
            <person name="Luo Z.H."/>
            <person name="Li M."/>
        </authorList>
    </citation>
    <scope>NUCLEOTIDE SEQUENCE [LARGE SCALE GENOMIC DNA]</scope>
    <source>
        <strain evidence="4">SpSt-26</strain>
    </source>
</reference>
<dbReference type="Gene3D" id="1.50.10.20">
    <property type="match status" value="2"/>
</dbReference>
<feature type="transmembrane region" description="Helical" evidence="2">
    <location>
        <begin position="762"/>
        <end position="780"/>
    </location>
</feature>
<feature type="domain" description="PKD" evidence="3">
    <location>
        <begin position="232"/>
        <end position="313"/>
    </location>
</feature>
<dbReference type="SMART" id="SM00089">
    <property type="entry name" value="PKD"/>
    <property type="match status" value="1"/>
</dbReference>
<keyword evidence="2" id="KW-0812">Transmembrane</keyword>
<keyword evidence="2" id="KW-0472">Membrane</keyword>
<evidence type="ECO:0000256" key="2">
    <source>
        <dbReference type="SAM" id="Phobius"/>
    </source>
</evidence>
<dbReference type="AlphaFoldDB" id="A0A7J2TJP8"/>
<evidence type="ECO:0000313" key="4">
    <source>
        <dbReference type="EMBL" id="HEH35827.1"/>
    </source>
</evidence>
<sequence length="782" mass="87227">MKMKILIPLLIILIPVSALQLQISGSCVGEEFRISADKPSLFVIRINDGTPIFAEGSEVIFRPQVEGYLRITAISGSEVEEKILKVSLCPRRDKSEIHVLPSGSFEKVVEGKSYSIEWRTALGALEMASRIKGFSYTLKATDWGLFVDCIKNLCTGHAGKTSGWMYWVNYPRDPLPNTAAQKYRVKPGDVVTWYFSRGMSDNPENSQFLVNIYIGTDYEIFVQLKWEENMKPAADFDFDPKNPAVGDEIVFDASKSYDPDGFIVDYIWEFGDGEKASGKVVKHAYKKEGSYQVILTVWDNNGATDSISKIINVFEKKREKEWHEFCGTSIDLNLGTLRKIEFKTPLPLEVKIRKTDVPDVIYADVYECFEFYANRSVQAELLFEIPASWGNVSFYRYNGSWIKLESRLLSYGENLTFRVFVDSLSHVAVAKDWENFPLKEKDPRIIKALSYLKSLQRSSGGFANPNEEESVAKTSWAVMAIVASGQNPRHWVKDGMSPIDYIREKLPEEIGRMGTADYARTILALYAAGENPRNFAGIDLVAKLKERIKDNGQIGDFVYTTIWGILALSAVGENVSKSVEWLKAQQNPDGGFAWAPGEESDFDDTAAAIQALIAANEPRKSEVIKRALDYLKSGQNEDGGMRFFGNSASNAASDAWTIQALVSAGVNPMEWRKNNSSVVEHLLSLQTKSGHFRYTSYSDDNPGYMTACAIISLLGKTFPIKPLRVSDEVIVEEKTPAPQETPTVQVLTPEKTVFKTPAERTPGFGVLAAVLAIAIAVAGIRR</sequence>
<dbReference type="Pfam" id="PF14478">
    <property type="entry name" value="DUF4430"/>
    <property type="match status" value="1"/>
</dbReference>
<evidence type="ECO:0000259" key="3">
    <source>
        <dbReference type="PROSITE" id="PS50093"/>
    </source>
</evidence>
<evidence type="ECO:0000256" key="1">
    <source>
        <dbReference type="ARBA" id="ARBA00022737"/>
    </source>
</evidence>
<dbReference type="PROSITE" id="PS51257">
    <property type="entry name" value="PROKAR_LIPOPROTEIN"/>
    <property type="match status" value="1"/>
</dbReference>
<dbReference type="InterPro" id="IPR013783">
    <property type="entry name" value="Ig-like_fold"/>
</dbReference>
<organism evidence="4">
    <name type="scientific">Archaeoglobus fulgidus</name>
    <dbReference type="NCBI Taxonomy" id="2234"/>
    <lineage>
        <taxon>Archaea</taxon>
        <taxon>Methanobacteriati</taxon>
        <taxon>Methanobacteriota</taxon>
        <taxon>Archaeoglobi</taxon>
        <taxon>Archaeoglobales</taxon>
        <taxon>Archaeoglobaceae</taxon>
        <taxon>Archaeoglobus</taxon>
    </lineage>
</organism>
<dbReference type="InterPro" id="IPR008930">
    <property type="entry name" value="Terpenoid_cyclase/PrenylTrfase"/>
</dbReference>
<dbReference type="Gene3D" id="2.170.130.30">
    <property type="match status" value="1"/>
</dbReference>
<dbReference type="GO" id="GO:0003824">
    <property type="term" value="F:catalytic activity"/>
    <property type="evidence" value="ECO:0007669"/>
    <property type="project" value="InterPro"/>
</dbReference>
<dbReference type="SUPFAM" id="SSF48239">
    <property type="entry name" value="Terpenoid cyclases/Protein prenyltransferases"/>
    <property type="match status" value="2"/>
</dbReference>
<dbReference type="InterPro" id="IPR000601">
    <property type="entry name" value="PKD_dom"/>
</dbReference>
<accession>A0A7J2TJP8</accession>
<proteinExistence type="predicted"/>
<dbReference type="SUPFAM" id="SSF49299">
    <property type="entry name" value="PKD domain"/>
    <property type="match status" value="1"/>
</dbReference>
<comment type="caution">
    <text evidence="4">The sequence shown here is derived from an EMBL/GenBank/DDBJ whole genome shotgun (WGS) entry which is preliminary data.</text>
</comment>
<dbReference type="InterPro" id="IPR051588">
    <property type="entry name" value="Cobalamin_Transport"/>
</dbReference>
<dbReference type="CDD" id="cd00688">
    <property type="entry name" value="ISOPREN_C2_like"/>
    <property type="match status" value="1"/>
</dbReference>
<keyword evidence="2" id="KW-1133">Transmembrane helix</keyword>
<dbReference type="Pfam" id="PF00432">
    <property type="entry name" value="Prenyltrans"/>
    <property type="match status" value="3"/>
</dbReference>
<dbReference type="InterPro" id="IPR001330">
    <property type="entry name" value="Prenyltrans"/>
</dbReference>
<dbReference type="PANTHER" id="PTHR10559:SF18">
    <property type="entry name" value="TRANSCOBALAMIN II"/>
    <property type="match status" value="1"/>
</dbReference>
<protein>
    <submittedName>
        <fullName evidence="4">PKD domain-containing protein</fullName>
    </submittedName>
</protein>
<dbReference type="PANTHER" id="PTHR10559">
    <property type="entry name" value="TRANSCOBALAMIN-1/GASTRIC INTRINSIC FACTOR"/>
    <property type="match status" value="1"/>
</dbReference>
<dbReference type="InterPro" id="IPR035986">
    <property type="entry name" value="PKD_dom_sf"/>
</dbReference>
<gene>
    <name evidence="4" type="ORF">ENP88_06795</name>
</gene>
<keyword evidence="1" id="KW-0677">Repeat</keyword>
<dbReference type="EMBL" id="DSLA01000103">
    <property type="protein sequence ID" value="HEH35827.1"/>
    <property type="molecule type" value="Genomic_DNA"/>
</dbReference>
<dbReference type="InterPro" id="IPR027954">
    <property type="entry name" value="Transcobalamin-like_C"/>
</dbReference>
<dbReference type="PROSITE" id="PS50093">
    <property type="entry name" value="PKD"/>
    <property type="match status" value="1"/>
</dbReference>